<feature type="compositionally biased region" description="Basic and acidic residues" evidence="1">
    <location>
        <begin position="7"/>
        <end position="20"/>
    </location>
</feature>
<feature type="transmembrane region" description="Helical" evidence="2">
    <location>
        <begin position="31"/>
        <end position="54"/>
    </location>
</feature>
<gene>
    <name evidence="3" type="ORF">OTERR_25140</name>
</gene>
<dbReference type="KEGG" id="otr:OTERR_25140"/>
<keyword evidence="2" id="KW-0812">Transmembrane</keyword>
<reference evidence="3 4" key="1">
    <citation type="submission" date="2017-07" db="EMBL/GenBank/DDBJ databases">
        <title>Complete genome sequence of Oryzomicrobium terrae TPP412.</title>
        <authorList>
            <person name="Chiu L.-W."/>
            <person name="Lo K.-J."/>
            <person name="Tsai Y.-M."/>
            <person name="Lin S.-S."/>
            <person name="Kuo C.-H."/>
            <person name="Liu C.-T."/>
        </authorList>
    </citation>
    <scope>NUCLEOTIDE SEQUENCE [LARGE SCALE GENOMIC DNA]</scope>
    <source>
        <strain evidence="3 4">TPP412</strain>
    </source>
</reference>
<dbReference type="Proteomes" id="UP000323671">
    <property type="component" value="Chromosome"/>
</dbReference>
<proteinExistence type="predicted"/>
<evidence type="ECO:0000313" key="4">
    <source>
        <dbReference type="Proteomes" id="UP000323671"/>
    </source>
</evidence>
<name>A0A5C1EAQ4_9RHOO</name>
<evidence type="ECO:0000256" key="2">
    <source>
        <dbReference type="SAM" id="Phobius"/>
    </source>
</evidence>
<keyword evidence="4" id="KW-1185">Reference proteome</keyword>
<dbReference type="AlphaFoldDB" id="A0A5C1EAQ4"/>
<protein>
    <submittedName>
        <fullName evidence="3">Uncharacterized protein</fullName>
    </submittedName>
</protein>
<feature type="region of interest" description="Disordered" evidence="1">
    <location>
        <begin position="1"/>
        <end position="20"/>
    </location>
</feature>
<organism evidence="3 4">
    <name type="scientific">Oryzomicrobium terrae</name>
    <dbReference type="NCBI Taxonomy" id="1735038"/>
    <lineage>
        <taxon>Bacteria</taxon>
        <taxon>Pseudomonadati</taxon>
        <taxon>Pseudomonadota</taxon>
        <taxon>Betaproteobacteria</taxon>
        <taxon>Rhodocyclales</taxon>
        <taxon>Rhodocyclaceae</taxon>
        <taxon>Oryzomicrobium</taxon>
    </lineage>
</organism>
<sequence>MWLAMNETKDSVAERRSAEQAAARAERRGTLIFGLIASAVIVALIALLMGVEIYGERMDEGRIPPPNAADR</sequence>
<evidence type="ECO:0000313" key="3">
    <source>
        <dbReference type="EMBL" id="QEL65990.1"/>
    </source>
</evidence>
<keyword evidence="2" id="KW-1133">Transmembrane helix</keyword>
<keyword evidence="2" id="KW-0472">Membrane</keyword>
<evidence type="ECO:0000256" key="1">
    <source>
        <dbReference type="SAM" id="MobiDB-lite"/>
    </source>
</evidence>
<accession>A0A5C1EAQ4</accession>
<dbReference type="EMBL" id="CP022579">
    <property type="protein sequence ID" value="QEL65990.1"/>
    <property type="molecule type" value="Genomic_DNA"/>
</dbReference>